<name>K8Z9A1_9ENTE</name>
<evidence type="ECO:0000256" key="5">
    <source>
        <dbReference type="ARBA" id="ARBA00022741"/>
    </source>
</evidence>
<comment type="domain">
    <text evidence="10">Consists of three domains: the N-terminal catalytic domain, the editing domain and the C-terminal anticodon-binding domain.</text>
</comment>
<dbReference type="PRINTS" id="PR01046">
    <property type="entry name" value="TRNASYNTHPRO"/>
</dbReference>
<dbReference type="Pfam" id="PF03129">
    <property type="entry name" value="HGTP_anticodon"/>
    <property type="match status" value="1"/>
</dbReference>
<evidence type="ECO:0000256" key="3">
    <source>
        <dbReference type="ARBA" id="ARBA00022490"/>
    </source>
</evidence>
<evidence type="ECO:0000256" key="10">
    <source>
        <dbReference type="HAMAP-Rule" id="MF_01569"/>
    </source>
</evidence>
<dbReference type="FunFam" id="3.30.930.10:FF:000066">
    <property type="entry name" value="Proline--tRNA ligase"/>
    <property type="match status" value="1"/>
</dbReference>
<dbReference type="NCBIfam" id="TIGR00409">
    <property type="entry name" value="proS_fam_II"/>
    <property type="match status" value="1"/>
</dbReference>
<dbReference type="InterPro" id="IPR033730">
    <property type="entry name" value="ProRS_core_prok"/>
</dbReference>
<dbReference type="SUPFAM" id="SSF55826">
    <property type="entry name" value="YbaK/ProRS associated domain"/>
    <property type="match status" value="1"/>
</dbReference>
<keyword evidence="8 10" id="KW-0030">Aminoacyl-tRNA synthetase</keyword>
<dbReference type="STRING" id="1234409.C683_0781"/>
<comment type="catalytic activity">
    <reaction evidence="9 10">
        <text>tRNA(Pro) + L-proline + ATP = L-prolyl-tRNA(Pro) + AMP + diphosphate</text>
        <dbReference type="Rhea" id="RHEA:14305"/>
        <dbReference type="Rhea" id="RHEA-COMP:9700"/>
        <dbReference type="Rhea" id="RHEA-COMP:9702"/>
        <dbReference type="ChEBI" id="CHEBI:30616"/>
        <dbReference type="ChEBI" id="CHEBI:33019"/>
        <dbReference type="ChEBI" id="CHEBI:60039"/>
        <dbReference type="ChEBI" id="CHEBI:78442"/>
        <dbReference type="ChEBI" id="CHEBI:78532"/>
        <dbReference type="ChEBI" id="CHEBI:456215"/>
        <dbReference type="EC" id="6.1.1.15"/>
    </reaction>
</comment>
<dbReference type="RefSeq" id="WP_009490228.1">
    <property type="nucleotide sequence ID" value="NZ_AMYT01000017.1"/>
</dbReference>
<dbReference type="CDD" id="cd04334">
    <property type="entry name" value="ProRS-INS"/>
    <property type="match status" value="1"/>
</dbReference>
<evidence type="ECO:0000256" key="7">
    <source>
        <dbReference type="ARBA" id="ARBA00022917"/>
    </source>
</evidence>
<dbReference type="PROSITE" id="PS50862">
    <property type="entry name" value="AA_TRNA_LIGASE_II"/>
    <property type="match status" value="1"/>
</dbReference>
<dbReference type="FunFam" id="3.30.930.10:FF:000062">
    <property type="entry name" value="Proline--tRNA ligase"/>
    <property type="match status" value="1"/>
</dbReference>
<evidence type="ECO:0000256" key="6">
    <source>
        <dbReference type="ARBA" id="ARBA00022840"/>
    </source>
</evidence>
<dbReference type="GO" id="GO:0002161">
    <property type="term" value="F:aminoacyl-tRNA deacylase activity"/>
    <property type="evidence" value="ECO:0007669"/>
    <property type="project" value="InterPro"/>
</dbReference>
<dbReference type="PANTHER" id="PTHR42753:SF2">
    <property type="entry name" value="PROLINE--TRNA LIGASE"/>
    <property type="match status" value="1"/>
</dbReference>
<keyword evidence="7 10" id="KW-0648">Protein biosynthesis</keyword>
<dbReference type="InterPro" id="IPR004500">
    <property type="entry name" value="Pro-tRNA-synth_IIa_bac-type"/>
</dbReference>
<keyword evidence="6 10" id="KW-0067">ATP-binding</keyword>
<dbReference type="GO" id="GO:0140096">
    <property type="term" value="F:catalytic activity, acting on a protein"/>
    <property type="evidence" value="ECO:0007669"/>
    <property type="project" value="UniProtKB-ARBA"/>
</dbReference>
<dbReference type="InterPro" id="IPR045864">
    <property type="entry name" value="aa-tRNA-synth_II/BPL/LPL"/>
</dbReference>
<dbReference type="InterPro" id="IPR006195">
    <property type="entry name" value="aa-tRNA-synth_II"/>
</dbReference>
<keyword evidence="5 10" id="KW-0547">Nucleotide-binding</keyword>
<dbReference type="CDD" id="cd00779">
    <property type="entry name" value="ProRS_core_prok"/>
    <property type="match status" value="1"/>
</dbReference>
<evidence type="ECO:0000256" key="1">
    <source>
        <dbReference type="ARBA" id="ARBA00004496"/>
    </source>
</evidence>
<dbReference type="PANTHER" id="PTHR42753">
    <property type="entry name" value="MITOCHONDRIAL RIBOSOME PROTEIN L39/PROLYL-TRNA LIGASE FAMILY MEMBER"/>
    <property type="match status" value="1"/>
</dbReference>
<dbReference type="PATRIC" id="fig|1234409.3.peg.732"/>
<keyword evidence="13" id="KW-1185">Reference proteome</keyword>
<dbReference type="GO" id="GO:0004827">
    <property type="term" value="F:proline-tRNA ligase activity"/>
    <property type="evidence" value="ECO:0007669"/>
    <property type="project" value="UniProtKB-UniRule"/>
</dbReference>
<comment type="subunit">
    <text evidence="2 10">Homodimer.</text>
</comment>
<dbReference type="InterPro" id="IPR023717">
    <property type="entry name" value="Pro-tRNA-Synthase_IIa_type1"/>
</dbReference>
<proteinExistence type="inferred from homology"/>
<comment type="caution">
    <text evidence="12">The sequence shown here is derived from an EMBL/GenBank/DDBJ whole genome shotgun (WGS) entry which is preliminary data.</text>
</comment>
<dbReference type="NCBIfam" id="NF006625">
    <property type="entry name" value="PRK09194.1"/>
    <property type="match status" value="1"/>
</dbReference>
<sequence>MKQSKLFAPTLREVPNDADVLSHQMLLRGGYIRQVAAGVYAYLPLAYRVIENVNKIIREEMDRIDGIEMQMPVLLPVELWQESGRYATYGPDLMTVKDRHDREFILGPTHEETFTALLRDEIKSYKKLPLNIYQIQDKFRDEKRPRSGLLRGREFIMKDGYSFHATTESLDETYNDYEQAYHNIFTRCGLDFRAIMADNGAIGGSASKEFMAISEIGEDTIVYSDESDYAANIEKATSLYVKPTSQEALQDMTEVATEEAHSIEEVATYCSMPEQKIVKSMLMMVDGKPVLALVQGTDEVNDVKLGNIFAGSDVREATPEEVVSILGCEIGNIGPVGVGEEVSIVVDTRVADLQNVMVGANRAGYHYQNANLNRDFRVDEIADIRLVKEGEPSPDGKGTLRFAKGIEIGHIFKLGTRYTEAMNACVLDQNGKNIPMIMGCYGIGVSRLVAAIIEQYATEDAIHWPKAIAPYDIHILPLNMKKDEQVALAMEAQQRLEEAGYSILLDDRNERAGVKFADADLIGAPIRVTVGKKADEGIVEIKLTQTGETLEVRIEELVDNVKILSNEIE</sequence>
<keyword evidence="4 10" id="KW-0436">Ligase</keyword>
<evidence type="ECO:0000256" key="4">
    <source>
        <dbReference type="ARBA" id="ARBA00022598"/>
    </source>
</evidence>
<comment type="similarity">
    <text evidence="10">Belongs to the class-II aminoacyl-tRNA synthetase family. ProS type 1 subfamily.</text>
</comment>
<comment type="subcellular location">
    <subcellularLocation>
        <location evidence="1 10">Cytoplasm</location>
    </subcellularLocation>
</comment>
<dbReference type="Proteomes" id="UP000016057">
    <property type="component" value="Unassembled WGS sequence"/>
</dbReference>
<dbReference type="Gene3D" id="3.30.930.10">
    <property type="entry name" value="Bira Bifunctional Protein, Domain 2"/>
    <property type="match status" value="2"/>
</dbReference>
<gene>
    <name evidence="10" type="primary">proS</name>
    <name evidence="12" type="ORF">C683_0781</name>
</gene>
<dbReference type="OrthoDB" id="9809052at2"/>
<accession>K8Z9A1</accession>
<dbReference type="EC" id="6.1.1.15" evidence="10"/>
<dbReference type="HAMAP" id="MF_01569">
    <property type="entry name" value="Pro_tRNA_synth_type1"/>
    <property type="match status" value="1"/>
</dbReference>
<dbReference type="CDD" id="cd00861">
    <property type="entry name" value="ProRS_anticodon_short"/>
    <property type="match status" value="1"/>
</dbReference>
<organism evidence="12 13">
    <name type="scientific">Catellicoccus marimammalium M35/04/3</name>
    <dbReference type="NCBI Taxonomy" id="1234409"/>
    <lineage>
        <taxon>Bacteria</taxon>
        <taxon>Bacillati</taxon>
        <taxon>Bacillota</taxon>
        <taxon>Bacilli</taxon>
        <taxon>Lactobacillales</taxon>
        <taxon>Enterococcaceae</taxon>
        <taxon>Catellicoccus</taxon>
    </lineage>
</organism>
<dbReference type="SUPFAM" id="SSF55681">
    <property type="entry name" value="Class II aaRS and biotin synthetases"/>
    <property type="match status" value="1"/>
</dbReference>
<reference evidence="12 13" key="1">
    <citation type="journal article" date="2013" name="Genome Announc.">
        <title>Draft Genome Sequence of Catellicoccus marimammalium, a Novel Species Commonly Found in Gull Feces.</title>
        <authorList>
            <person name="Weigand M.R."/>
            <person name="Ryu H."/>
            <person name="Bozcek L."/>
            <person name="Konstantinidis K.T."/>
            <person name="Santo Domingo J.W."/>
        </authorList>
    </citation>
    <scope>NUCLEOTIDE SEQUENCE [LARGE SCALE GENOMIC DNA]</scope>
    <source>
        <strain evidence="12 13">M35/04/3</strain>
    </source>
</reference>
<dbReference type="eggNOG" id="COG0442">
    <property type="taxonomic scope" value="Bacteria"/>
</dbReference>
<dbReference type="Pfam" id="PF00587">
    <property type="entry name" value="tRNA-synt_2b"/>
    <property type="match status" value="1"/>
</dbReference>
<evidence type="ECO:0000313" key="13">
    <source>
        <dbReference type="Proteomes" id="UP000016057"/>
    </source>
</evidence>
<dbReference type="GO" id="GO:0006433">
    <property type="term" value="P:prolyl-tRNA aminoacylation"/>
    <property type="evidence" value="ECO:0007669"/>
    <property type="project" value="UniProtKB-UniRule"/>
</dbReference>
<comment type="function">
    <text evidence="10">Catalyzes the attachment of proline to tRNA(Pro) in a two-step reaction: proline is first activated by ATP to form Pro-AMP and then transferred to the acceptor end of tRNA(Pro). As ProRS can inadvertently accommodate and process non-cognate amino acids such as alanine and cysteine, to avoid such errors it has two additional distinct editing activities against alanine. One activity is designated as 'pretransfer' editing and involves the tRNA(Pro)-independent hydrolysis of activated Ala-AMP. The other activity is designated 'posttransfer' editing and involves deacylation of mischarged Ala-tRNA(Pro). The misacylated Cys-tRNA(Pro) is not edited by ProRS.</text>
</comment>
<feature type="domain" description="Aminoacyl-transfer RNA synthetases class-II family profile" evidence="11">
    <location>
        <begin position="33"/>
        <end position="470"/>
    </location>
</feature>
<dbReference type="GO" id="GO:0005524">
    <property type="term" value="F:ATP binding"/>
    <property type="evidence" value="ECO:0007669"/>
    <property type="project" value="UniProtKB-UniRule"/>
</dbReference>
<evidence type="ECO:0000256" key="2">
    <source>
        <dbReference type="ARBA" id="ARBA00011738"/>
    </source>
</evidence>
<dbReference type="InterPro" id="IPR004154">
    <property type="entry name" value="Anticodon-bd"/>
</dbReference>
<keyword evidence="3 10" id="KW-0963">Cytoplasm</keyword>
<evidence type="ECO:0000256" key="8">
    <source>
        <dbReference type="ARBA" id="ARBA00023146"/>
    </source>
</evidence>
<dbReference type="Pfam" id="PF04073">
    <property type="entry name" value="tRNA_edit"/>
    <property type="match status" value="1"/>
</dbReference>
<evidence type="ECO:0000259" key="11">
    <source>
        <dbReference type="PROSITE" id="PS50862"/>
    </source>
</evidence>
<evidence type="ECO:0000313" key="12">
    <source>
        <dbReference type="EMBL" id="EKU27450.1"/>
    </source>
</evidence>
<dbReference type="InterPro" id="IPR002316">
    <property type="entry name" value="Pro-tRNA-ligase_IIa"/>
</dbReference>
<dbReference type="AlphaFoldDB" id="K8Z9A1"/>
<dbReference type="InterPro" id="IPR036621">
    <property type="entry name" value="Anticodon-bd_dom_sf"/>
</dbReference>
<dbReference type="InterPro" id="IPR050062">
    <property type="entry name" value="Pro-tRNA_synthetase"/>
</dbReference>
<dbReference type="GO" id="GO:0016740">
    <property type="term" value="F:transferase activity"/>
    <property type="evidence" value="ECO:0007669"/>
    <property type="project" value="UniProtKB-ARBA"/>
</dbReference>
<dbReference type="SUPFAM" id="SSF52954">
    <property type="entry name" value="Class II aaRS ABD-related"/>
    <property type="match status" value="1"/>
</dbReference>
<evidence type="ECO:0000256" key="9">
    <source>
        <dbReference type="ARBA" id="ARBA00047671"/>
    </source>
</evidence>
<dbReference type="InterPro" id="IPR036754">
    <property type="entry name" value="YbaK/aa-tRNA-synt-asso_dom_sf"/>
</dbReference>
<dbReference type="InterPro" id="IPR002314">
    <property type="entry name" value="aa-tRNA-synt_IIb"/>
</dbReference>
<dbReference type="InterPro" id="IPR007214">
    <property type="entry name" value="YbaK/aa-tRNA-synth-assoc-dom"/>
</dbReference>
<protein>
    <recommendedName>
        <fullName evidence="10">Proline--tRNA ligase</fullName>
        <ecNumber evidence="10">6.1.1.15</ecNumber>
    </recommendedName>
    <alternativeName>
        <fullName evidence="10">Prolyl-tRNA synthetase</fullName>
        <shortName evidence="10">ProRS</shortName>
    </alternativeName>
</protein>
<dbReference type="GO" id="GO:0005829">
    <property type="term" value="C:cytosol"/>
    <property type="evidence" value="ECO:0007669"/>
    <property type="project" value="TreeGrafter"/>
</dbReference>
<dbReference type="EMBL" id="AMYT01000017">
    <property type="protein sequence ID" value="EKU27450.1"/>
    <property type="molecule type" value="Genomic_DNA"/>
</dbReference>
<dbReference type="FunFam" id="3.40.50.800:FF:000011">
    <property type="entry name" value="Proline--tRNA ligase"/>
    <property type="match status" value="1"/>
</dbReference>
<dbReference type="InterPro" id="IPR044140">
    <property type="entry name" value="ProRS_anticodon_short"/>
</dbReference>
<dbReference type="Gene3D" id="3.40.50.800">
    <property type="entry name" value="Anticodon-binding domain"/>
    <property type="match status" value="1"/>
</dbReference>